<reference evidence="1" key="1">
    <citation type="submission" date="2022-06" db="EMBL/GenBank/DDBJ databases">
        <authorList>
            <person name="Berger JAMES D."/>
            <person name="Berger JAMES D."/>
        </authorList>
    </citation>
    <scope>NUCLEOTIDE SEQUENCE [LARGE SCALE GENOMIC DNA]</scope>
</reference>
<keyword evidence="1" id="KW-1185">Reference proteome</keyword>
<proteinExistence type="predicted"/>
<protein>
    <submittedName>
        <fullName evidence="2">Uncharacterized protein</fullName>
    </submittedName>
</protein>
<sequence>DLIRYSNWDSYFTNDSLEEVLENFYDNIQSINDVIAPVKLIKFKIPQGDFIPISLRRSLRKHSLSYYRHDDLSSLIAIKTILIRIHELKNLSLRNKETRAIQSPHNTGEIAKLFKSGDFILSVLRVVLNCDSDVHFGGNY</sequence>
<dbReference type="Proteomes" id="UP000050795">
    <property type="component" value="Unassembled WGS sequence"/>
</dbReference>
<evidence type="ECO:0000313" key="1">
    <source>
        <dbReference type="Proteomes" id="UP000050795"/>
    </source>
</evidence>
<reference evidence="2" key="2">
    <citation type="submission" date="2023-11" db="UniProtKB">
        <authorList>
            <consortium name="WormBaseParasite"/>
        </authorList>
    </citation>
    <scope>IDENTIFICATION</scope>
</reference>
<dbReference type="WBParaSite" id="TREG1_136670.6">
    <property type="protein sequence ID" value="TREG1_136670.6"/>
    <property type="gene ID" value="TREG1_136670"/>
</dbReference>
<organism evidence="1 2">
    <name type="scientific">Trichobilharzia regenti</name>
    <name type="common">Nasal bird schistosome</name>
    <dbReference type="NCBI Taxonomy" id="157069"/>
    <lineage>
        <taxon>Eukaryota</taxon>
        <taxon>Metazoa</taxon>
        <taxon>Spiralia</taxon>
        <taxon>Lophotrochozoa</taxon>
        <taxon>Platyhelminthes</taxon>
        <taxon>Trematoda</taxon>
        <taxon>Digenea</taxon>
        <taxon>Strigeidida</taxon>
        <taxon>Schistosomatoidea</taxon>
        <taxon>Schistosomatidae</taxon>
        <taxon>Trichobilharzia</taxon>
    </lineage>
</organism>
<accession>A0AA85J2Q7</accession>
<name>A0AA85J2Q7_TRIRE</name>
<dbReference type="AlphaFoldDB" id="A0AA85J2Q7"/>
<evidence type="ECO:0000313" key="2">
    <source>
        <dbReference type="WBParaSite" id="TREG1_136670.6"/>
    </source>
</evidence>